<reference evidence="1 2" key="1">
    <citation type="submission" date="2016-01" db="EMBL/GenBank/DDBJ databases">
        <authorList>
            <person name="McClelland M."/>
            <person name="Jain A."/>
            <person name="Saraogi P."/>
            <person name="Mendelson R."/>
            <person name="Westerman R."/>
            <person name="SanMiguel P."/>
            <person name="Csonka L."/>
        </authorList>
    </citation>
    <scope>NUCLEOTIDE SEQUENCE [LARGE SCALE GENOMIC DNA]</scope>
    <source>
        <strain evidence="1 2">R-53146</strain>
    </source>
</reference>
<dbReference type="Proteomes" id="UP000182761">
    <property type="component" value="Unassembled WGS sequence"/>
</dbReference>
<protein>
    <submittedName>
        <fullName evidence="1">Uncharacterized protein</fullName>
    </submittedName>
</protein>
<proteinExistence type="predicted"/>
<accession>A0A0X3APD9</accession>
<evidence type="ECO:0000313" key="1">
    <source>
        <dbReference type="EMBL" id="CVK16017.1"/>
    </source>
</evidence>
<evidence type="ECO:0000313" key="2">
    <source>
        <dbReference type="Proteomes" id="UP000182761"/>
    </source>
</evidence>
<sequence>MAENFLRNHSKFDCKEFSLHFPPLQLTLHTMLKPSLPPNDLVEKESENPPFITFPDVFNTSNLITSNFFCFFHDKLF</sequence>
<keyword evidence="2" id="KW-1185">Reference proteome</keyword>
<name>A0A0X3APD9_9FLAO</name>
<organism evidence="1 2">
    <name type="scientific">Apibacter mensalis</name>
    <dbReference type="NCBI Taxonomy" id="1586267"/>
    <lineage>
        <taxon>Bacteria</taxon>
        <taxon>Pseudomonadati</taxon>
        <taxon>Bacteroidota</taxon>
        <taxon>Flavobacteriia</taxon>
        <taxon>Flavobacteriales</taxon>
        <taxon>Weeksellaceae</taxon>
        <taxon>Apibacter</taxon>
    </lineage>
</organism>
<dbReference type="EMBL" id="FCOR01000004">
    <property type="protein sequence ID" value="CVK16017.1"/>
    <property type="molecule type" value="Genomic_DNA"/>
</dbReference>
<dbReference type="STRING" id="1586267.GCA_001418685_00855"/>
<dbReference type="RefSeq" id="WP_055425226.1">
    <property type="nucleotide sequence ID" value="NZ_FCOR01000004.1"/>
</dbReference>
<gene>
    <name evidence="1" type="ORF">Ga0061079_104136</name>
</gene>
<dbReference type="AlphaFoldDB" id="A0A0X3APD9"/>